<organism evidence="8 9">
    <name type="scientific">Kingdonia uniflora</name>
    <dbReference type="NCBI Taxonomy" id="39325"/>
    <lineage>
        <taxon>Eukaryota</taxon>
        <taxon>Viridiplantae</taxon>
        <taxon>Streptophyta</taxon>
        <taxon>Embryophyta</taxon>
        <taxon>Tracheophyta</taxon>
        <taxon>Spermatophyta</taxon>
        <taxon>Magnoliopsida</taxon>
        <taxon>Ranunculales</taxon>
        <taxon>Circaeasteraceae</taxon>
        <taxon>Kingdonia</taxon>
    </lineage>
</organism>
<dbReference type="OrthoDB" id="1867544at2759"/>
<dbReference type="Gene3D" id="3.40.640.10">
    <property type="entry name" value="Type I PLP-dependent aspartate aminotransferase-like (Major domain)"/>
    <property type="match status" value="2"/>
</dbReference>
<dbReference type="SUPFAM" id="SSF53756">
    <property type="entry name" value="UDP-Glycosyltransferase/glycogen phosphorylase"/>
    <property type="match status" value="1"/>
</dbReference>
<proteinExistence type="predicted"/>
<dbReference type="Pfam" id="PF00133">
    <property type="entry name" value="tRNA-synt_1"/>
    <property type="match status" value="1"/>
</dbReference>
<keyword evidence="4" id="KW-0648">Protein biosynthesis</keyword>
<dbReference type="InterPro" id="IPR014729">
    <property type="entry name" value="Rossmann-like_a/b/a_fold"/>
</dbReference>
<dbReference type="GO" id="GO:0005524">
    <property type="term" value="F:ATP binding"/>
    <property type="evidence" value="ECO:0007669"/>
    <property type="project" value="UniProtKB-KW"/>
</dbReference>
<keyword evidence="3" id="KW-0067">ATP-binding</keyword>
<accession>A0A7J7NV49</accession>
<dbReference type="InterPro" id="IPR015421">
    <property type="entry name" value="PyrdxlP-dep_Trfase_major"/>
</dbReference>
<evidence type="ECO:0000256" key="3">
    <source>
        <dbReference type="ARBA" id="ARBA00022840"/>
    </source>
</evidence>
<dbReference type="UniPathway" id="UPA00193"/>
<dbReference type="InterPro" id="IPR023586">
    <property type="entry name" value="Ile-tRNA-ligase_type2"/>
</dbReference>
<dbReference type="InterPro" id="IPR015424">
    <property type="entry name" value="PyrdxlP-dep_Trfase"/>
</dbReference>
<keyword evidence="5" id="KW-0030">Aminoacyl-tRNA synthetase</keyword>
<keyword evidence="9" id="KW-1185">Reference proteome</keyword>
<gene>
    <name evidence="8" type="ORF">GIB67_015814</name>
</gene>
<evidence type="ECO:0000313" key="9">
    <source>
        <dbReference type="Proteomes" id="UP000541444"/>
    </source>
</evidence>
<protein>
    <recommendedName>
        <fullName evidence="10">Glycine hydroxymethyltransferase</fullName>
    </recommendedName>
</protein>
<dbReference type="Gene3D" id="3.90.1150.10">
    <property type="entry name" value="Aspartate Aminotransferase, domain 1"/>
    <property type="match status" value="1"/>
</dbReference>
<keyword evidence="2" id="KW-0547">Nucleotide-binding</keyword>
<evidence type="ECO:0000259" key="7">
    <source>
        <dbReference type="Pfam" id="PF00464"/>
    </source>
</evidence>
<dbReference type="SUPFAM" id="SSF52374">
    <property type="entry name" value="Nucleotidylyl transferase"/>
    <property type="match status" value="1"/>
</dbReference>
<evidence type="ECO:0008006" key="10">
    <source>
        <dbReference type="Google" id="ProtNLM"/>
    </source>
</evidence>
<name>A0A7J7NV49_9MAGN</name>
<dbReference type="EMBL" id="JACGCM010000560">
    <property type="protein sequence ID" value="KAF6170862.1"/>
    <property type="molecule type" value="Genomic_DNA"/>
</dbReference>
<evidence type="ECO:0000259" key="6">
    <source>
        <dbReference type="Pfam" id="PF00133"/>
    </source>
</evidence>
<reference evidence="8 9" key="1">
    <citation type="journal article" date="2020" name="IScience">
        <title>Genome Sequencing of the Endangered Kingdonia uniflora (Circaeasteraceae, Ranunculales) Reveals Potential Mechanisms of Evolutionary Specialization.</title>
        <authorList>
            <person name="Sun Y."/>
            <person name="Deng T."/>
            <person name="Zhang A."/>
            <person name="Moore M.J."/>
            <person name="Landis J.B."/>
            <person name="Lin N."/>
            <person name="Zhang H."/>
            <person name="Zhang X."/>
            <person name="Huang J."/>
            <person name="Zhang X."/>
            <person name="Sun H."/>
            <person name="Wang H."/>
        </authorList>
    </citation>
    <scope>NUCLEOTIDE SEQUENCE [LARGE SCALE GENOMIC DNA]</scope>
    <source>
        <strain evidence="8">TB1705</strain>
        <tissue evidence="8">Leaf</tissue>
    </source>
</reference>
<comment type="caution">
    <text evidence="8">The sequence shown here is derived from an EMBL/GenBank/DDBJ whole genome shotgun (WGS) entry which is preliminary data.</text>
</comment>
<dbReference type="GO" id="GO:0035999">
    <property type="term" value="P:tetrahydrofolate interconversion"/>
    <property type="evidence" value="ECO:0007669"/>
    <property type="project" value="UniProtKB-UniPathway"/>
</dbReference>
<evidence type="ECO:0000313" key="8">
    <source>
        <dbReference type="EMBL" id="KAF6170862.1"/>
    </source>
</evidence>
<dbReference type="AlphaFoldDB" id="A0A7J7NV49"/>
<evidence type="ECO:0000256" key="1">
    <source>
        <dbReference type="ARBA" id="ARBA00022598"/>
    </source>
</evidence>
<sequence length="323" mass="36163">MIGHHVTRRFGWDCHGLPIEFVIDKKLGIKTREQVIQMGIDNYNEECMSIVTRYVAEWESTVTRMGQWIDFKDNYKMMDINFIESVWWALSQLFDKGLVNRGFKIADAVGAFLMMDMAHISGLVAASMVANSFEYCDVVTTSTYKGGPHNHTIGGLAVCLKHAQSPKFNAYQGQIISNCRALASRLKKLGYKLVSGGSDNHLVLVDLRPLGLDGARRENSGQELGGRSRVPSITLNKNSVSAWPQGADQRINATVDESRGLGLGVKSWGWSWEEVVKANDIGNKIIELMVDERFKIQAVHVKEESKKADKNARISKTESWIKL</sequence>
<dbReference type="InterPro" id="IPR039429">
    <property type="entry name" value="SHMT-like_dom"/>
</dbReference>
<feature type="domain" description="Serine hydroxymethyltransferase-like" evidence="7">
    <location>
        <begin position="145"/>
        <end position="241"/>
    </location>
</feature>
<dbReference type="SUPFAM" id="SSF53383">
    <property type="entry name" value="PLP-dependent transferases"/>
    <property type="match status" value="1"/>
</dbReference>
<dbReference type="InterPro" id="IPR015422">
    <property type="entry name" value="PyrdxlP-dep_Trfase_small"/>
</dbReference>
<dbReference type="PANTHER" id="PTHR42780:SF1">
    <property type="entry name" value="ISOLEUCINE--TRNA LIGASE, CYTOPLASMIC"/>
    <property type="match status" value="1"/>
</dbReference>
<feature type="domain" description="Aminoacyl-tRNA synthetase class Ia" evidence="6">
    <location>
        <begin position="1"/>
        <end position="105"/>
    </location>
</feature>
<dbReference type="GO" id="GO:0004822">
    <property type="term" value="F:isoleucine-tRNA ligase activity"/>
    <property type="evidence" value="ECO:0007669"/>
    <property type="project" value="InterPro"/>
</dbReference>
<evidence type="ECO:0000256" key="4">
    <source>
        <dbReference type="ARBA" id="ARBA00022917"/>
    </source>
</evidence>
<dbReference type="GO" id="GO:0006428">
    <property type="term" value="P:isoleucyl-tRNA aminoacylation"/>
    <property type="evidence" value="ECO:0007669"/>
    <property type="project" value="TreeGrafter"/>
</dbReference>
<keyword evidence="1" id="KW-0436">Ligase</keyword>
<dbReference type="Gene3D" id="3.40.50.620">
    <property type="entry name" value="HUPs"/>
    <property type="match status" value="1"/>
</dbReference>
<dbReference type="PANTHER" id="PTHR42780">
    <property type="entry name" value="SOLEUCYL-TRNA SYNTHETASE"/>
    <property type="match status" value="1"/>
</dbReference>
<dbReference type="InterPro" id="IPR002300">
    <property type="entry name" value="aa-tRNA-synth_Ia"/>
</dbReference>
<evidence type="ECO:0000256" key="5">
    <source>
        <dbReference type="ARBA" id="ARBA00023146"/>
    </source>
</evidence>
<dbReference type="Pfam" id="PF00464">
    <property type="entry name" value="SHMT"/>
    <property type="match status" value="1"/>
</dbReference>
<dbReference type="Proteomes" id="UP000541444">
    <property type="component" value="Unassembled WGS sequence"/>
</dbReference>
<evidence type="ECO:0000256" key="2">
    <source>
        <dbReference type="ARBA" id="ARBA00022741"/>
    </source>
</evidence>